<evidence type="ECO:0000256" key="8">
    <source>
        <dbReference type="SAM" id="SignalP"/>
    </source>
</evidence>
<dbReference type="InterPro" id="IPR007117">
    <property type="entry name" value="Expansin_CBD"/>
</dbReference>
<keyword evidence="12" id="KW-1185">Reference proteome</keyword>
<gene>
    <name evidence="11" type="ORF">NCGR_LOCUS63629</name>
</gene>
<dbReference type="InterPro" id="IPR007112">
    <property type="entry name" value="Expansin/allergen_DPBB_dom"/>
</dbReference>
<dbReference type="EMBL" id="CAJGYO010000019">
    <property type="protein sequence ID" value="CAD6339531.1"/>
    <property type="molecule type" value="Genomic_DNA"/>
</dbReference>
<comment type="caution">
    <text evidence="11">The sequence shown here is derived from an EMBL/GenBank/DDBJ whole genome shotgun (WGS) entry which is preliminary data.</text>
</comment>
<evidence type="ECO:0000256" key="5">
    <source>
        <dbReference type="ARBA" id="ARBA00022729"/>
    </source>
</evidence>
<dbReference type="Pfam" id="PF01357">
    <property type="entry name" value="Expansin_C"/>
    <property type="match status" value="1"/>
</dbReference>
<proteinExistence type="inferred from homology"/>
<name>A0A811SD34_9POAL</name>
<dbReference type="PROSITE" id="PS50842">
    <property type="entry name" value="EXPANSIN_EG45"/>
    <property type="match status" value="1"/>
</dbReference>
<dbReference type="AlphaFoldDB" id="A0A811SD34"/>
<evidence type="ECO:0000259" key="9">
    <source>
        <dbReference type="PROSITE" id="PS50842"/>
    </source>
</evidence>
<dbReference type="PROSITE" id="PS50843">
    <property type="entry name" value="EXPANSIN_CBD"/>
    <property type="match status" value="1"/>
</dbReference>
<feature type="domain" description="Expansin-like EG45" evidence="9">
    <location>
        <begin position="48"/>
        <end position="145"/>
    </location>
</feature>
<feature type="signal peptide" evidence="8">
    <location>
        <begin position="1"/>
        <end position="22"/>
    </location>
</feature>
<organism evidence="11 12">
    <name type="scientific">Miscanthus lutarioriparius</name>
    <dbReference type="NCBI Taxonomy" id="422564"/>
    <lineage>
        <taxon>Eukaryota</taxon>
        <taxon>Viridiplantae</taxon>
        <taxon>Streptophyta</taxon>
        <taxon>Embryophyta</taxon>
        <taxon>Tracheophyta</taxon>
        <taxon>Spermatophyta</taxon>
        <taxon>Magnoliopsida</taxon>
        <taxon>Liliopsida</taxon>
        <taxon>Poales</taxon>
        <taxon>Poaceae</taxon>
        <taxon>PACMAD clade</taxon>
        <taxon>Panicoideae</taxon>
        <taxon>Andropogonodae</taxon>
        <taxon>Andropogoneae</taxon>
        <taxon>Saccharinae</taxon>
        <taxon>Miscanthus</taxon>
    </lineage>
</organism>
<dbReference type="PANTHER" id="PTHR31692">
    <property type="entry name" value="EXPANSIN-B3"/>
    <property type="match status" value="1"/>
</dbReference>
<accession>A0A811SD34</accession>
<keyword evidence="6" id="KW-0325">Glycoprotein</keyword>
<dbReference type="Gene3D" id="2.40.40.10">
    <property type="entry name" value="RlpA-like domain"/>
    <property type="match status" value="1"/>
</dbReference>
<dbReference type="SUPFAM" id="SSF50685">
    <property type="entry name" value="Barwin-like endoglucanases"/>
    <property type="match status" value="1"/>
</dbReference>
<dbReference type="GO" id="GO:0005576">
    <property type="term" value="C:extracellular region"/>
    <property type="evidence" value="ECO:0007669"/>
    <property type="project" value="InterPro"/>
</dbReference>
<comment type="subcellular location">
    <subcellularLocation>
        <location evidence="1">Secreted</location>
        <location evidence="1">Cell wall</location>
    </subcellularLocation>
</comment>
<evidence type="ECO:0000256" key="1">
    <source>
        <dbReference type="ARBA" id="ARBA00004191"/>
    </source>
</evidence>
<dbReference type="Pfam" id="PF03330">
    <property type="entry name" value="DPBB_1"/>
    <property type="match status" value="1"/>
</dbReference>
<dbReference type="PRINTS" id="PR00829">
    <property type="entry name" value="LOLP1ALLERGN"/>
</dbReference>
<dbReference type="InterPro" id="IPR036908">
    <property type="entry name" value="RlpA-like_sf"/>
</dbReference>
<evidence type="ECO:0000256" key="7">
    <source>
        <dbReference type="ARBA" id="ARBA00023316"/>
    </source>
</evidence>
<dbReference type="PANTHER" id="PTHR31692:SF140">
    <property type="entry name" value="EXPANSIN-B4"/>
    <property type="match status" value="1"/>
</dbReference>
<keyword evidence="7" id="KW-0961">Cell wall biogenesis/degradation</keyword>
<evidence type="ECO:0000313" key="12">
    <source>
        <dbReference type="Proteomes" id="UP000604825"/>
    </source>
</evidence>
<dbReference type="Proteomes" id="UP000604825">
    <property type="component" value="Unassembled WGS sequence"/>
</dbReference>
<dbReference type="OrthoDB" id="406505at2759"/>
<reference evidence="11" key="1">
    <citation type="submission" date="2020-10" db="EMBL/GenBank/DDBJ databases">
        <authorList>
            <person name="Han B."/>
            <person name="Lu T."/>
            <person name="Zhao Q."/>
            <person name="Huang X."/>
            <person name="Zhao Y."/>
        </authorList>
    </citation>
    <scope>NUCLEOTIDE SEQUENCE</scope>
</reference>
<keyword evidence="5 8" id="KW-0732">Signal</keyword>
<sequence length="246" mass="25637">MASKQIGRVVVLSCFIAIMALAFRPCASVEPMDGGWSDAGATWYGPANGAGSDGCRRPAALLVNDQPPAAIPSTRTARAAAPATSPVTVVLTDKCPGACQSEPVHFDLSGTAFGAMAKPGQADQLRNAGRLPVQYTRVPCNWNGVDVAFRVDAGSNANYLAMAIEYESGDGDLGAVELQMQSGAAWAPMERSWGAVWRYQSGSSLQGPLSVRLTSGSGKTLVASNVIPAGWQPGNTYRSVVNFGQN</sequence>
<comment type="similarity">
    <text evidence="2">Belongs to the expansin family. Expansin B subfamily.</text>
</comment>
<keyword evidence="3" id="KW-0134">Cell wall</keyword>
<keyword evidence="4" id="KW-0964">Secreted</keyword>
<dbReference type="SUPFAM" id="SSF49590">
    <property type="entry name" value="PHL pollen allergen"/>
    <property type="match status" value="1"/>
</dbReference>
<dbReference type="InterPro" id="IPR005795">
    <property type="entry name" value="LolPI"/>
</dbReference>
<dbReference type="InterPro" id="IPR007118">
    <property type="entry name" value="Expan_Lol_pI"/>
</dbReference>
<feature type="domain" description="Expansin-like CBD" evidence="10">
    <location>
        <begin position="158"/>
        <end position="239"/>
    </location>
</feature>
<evidence type="ECO:0000313" key="11">
    <source>
        <dbReference type="EMBL" id="CAD6339531.1"/>
    </source>
</evidence>
<evidence type="ECO:0000259" key="10">
    <source>
        <dbReference type="PROSITE" id="PS50843"/>
    </source>
</evidence>
<evidence type="ECO:0000256" key="3">
    <source>
        <dbReference type="ARBA" id="ARBA00022512"/>
    </source>
</evidence>
<protein>
    <submittedName>
        <fullName evidence="11">Uncharacterized protein</fullName>
    </submittedName>
</protein>
<evidence type="ECO:0000256" key="4">
    <source>
        <dbReference type="ARBA" id="ARBA00022525"/>
    </source>
</evidence>
<dbReference type="Gene3D" id="2.60.40.760">
    <property type="entry name" value="Expansin, cellulose-binding-like domain"/>
    <property type="match status" value="1"/>
</dbReference>
<dbReference type="PRINTS" id="PR01225">
    <property type="entry name" value="EXPANSNFAMLY"/>
</dbReference>
<dbReference type="InterPro" id="IPR009009">
    <property type="entry name" value="RlpA-like_DPBB"/>
</dbReference>
<evidence type="ECO:0000256" key="2">
    <source>
        <dbReference type="ARBA" id="ARBA00005650"/>
    </source>
</evidence>
<dbReference type="GO" id="GO:0071555">
    <property type="term" value="P:cell wall organization"/>
    <property type="evidence" value="ECO:0007669"/>
    <property type="project" value="UniProtKB-KW"/>
</dbReference>
<dbReference type="InterPro" id="IPR036749">
    <property type="entry name" value="Expansin_CBD_sf"/>
</dbReference>
<feature type="chain" id="PRO_5032964412" evidence="8">
    <location>
        <begin position="23"/>
        <end position="246"/>
    </location>
</feature>
<evidence type="ECO:0000256" key="6">
    <source>
        <dbReference type="ARBA" id="ARBA00023180"/>
    </source>
</evidence>